<evidence type="ECO:0000256" key="5">
    <source>
        <dbReference type="ARBA" id="ARBA00023136"/>
    </source>
</evidence>
<feature type="transmembrane region" description="Helical" evidence="6">
    <location>
        <begin position="41"/>
        <end position="66"/>
    </location>
</feature>
<evidence type="ECO:0000256" key="1">
    <source>
        <dbReference type="ARBA" id="ARBA00004651"/>
    </source>
</evidence>
<keyword evidence="3 6" id="KW-0812">Transmembrane</keyword>
<comment type="subcellular location">
    <subcellularLocation>
        <location evidence="1">Cell membrane</location>
        <topology evidence="1">Multi-pass membrane protein</topology>
    </subcellularLocation>
</comment>
<dbReference type="EMBL" id="JAOVZB010000001">
    <property type="protein sequence ID" value="MCV2401793.1"/>
    <property type="molecule type" value="Genomic_DNA"/>
</dbReference>
<feature type="transmembrane region" description="Helical" evidence="6">
    <location>
        <begin position="187"/>
        <end position="208"/>
    </location>
</feature>
<evidence type="ECO:0000256" key="4">
    <source>
        <dbReference type="ARBA" id="ARBA00022989"/>
    </source>
</evidence>
<reference evidence="7 8" key="1">
    <citation type="submission" date="2022-10" db="EMBL/GenBank/DDBJ databases">
        <title>Marinomonas transparenta sp. nov. and Marinomonas sargassi sp. nov., isolated from marine alga (Sargassum natans (L.) Gaillon).</title>
        <authorList>
            <person name="Wang Y."/>
        </authorList>
    </citation>
    <scope>NUCLEOTIDE SEQUENCE [LARGE SCALE GENOMIC DNA]</scope>
    <source>
        <strain evidence="7 8">C2222</strain>
    </source>
</reference>
<keyword evidence="2" id="KW-1003">Cell membrane</keyword>
<name>A0ABT2YPH7_9GAMM</name>
<dbReference type="PANTHER" id="PTHR30086">
    <property type="entry name" value="ARGININE EXPORTER PROTEIN ARGO"/>
    <property type="match status" value="1"/>
</dbReference>
<keyword evidence="4 6" id="KW-1133">Transmembrane helix</keyword>
<sequence length="212" mass="23388">MIENFQWMPFLLAITVLTMSPGVDSILVMRNAAIGNWRTGFLTSLGICSGLFAHATLSALGLSVILLSSATLFTAFKLLGAAYLIYLGIMALRSAYKPTGMTFSDQPLAKQLNYWSSFRQGLFSNVFNPKPIIFYMAFLPQFIDPNYSPLAQSLFMAALHFMIAMVWQTLLAIMVSQARILLARPRVAQVFDSVTGLLLVGFGIKLALSQRT</sequence>
<dbReference type="PIRSF" id="PIRSF006324">
    <property type="entry name" value="LeuE"/>
    <property type="match status" value="1"/>
</dbReference>
<feature type="transmembrane region" description="Helical" evidence="6">
    <location>
        <begin position="78"/>
        <end position="96"/>
    </location>
</feature>
<proteinExistence type="predicted"/>
<organism evidence="7 8">
    <name type="scientific">Marinomonas sargassi</name>
    <dbReference type="NCBI Taxonomy" id="2984494"/>
    <lineage>
        <taxon>Bacteria</taxon>
        <taxon>Pseudomonadati</taxon>
        <taxon>Pseudomonadota</taxon>
        <taxon>Gammaproteobacteria</taxon>
        <taxon>Oceanospirillales</taxon>
        <taxon>Oceanospirillaceae</taxon>
        <taxon>Marinomonas</taxon>
    </lineage>
</organism>
<evidence type="ECO:0000313" key="7">
    <source>
        <dbReference type="EMBL" id="MCV2401793.1"/>
    </source>
</evidence>
<dbReference type="InterPro" id="IPR001123">
    <property type="entry name" value="LeuE-type"/>
</dbReference>
<dbReference type="Pfam" id="PF01810">
    <property type="entry name" value="LysE"/>
    <property type="match status" value="1"/>
</dbReference>
<dbReference type="PANTHER" id="PTHR30086:SF20">
    <property type="entry name" value="ARGININE EXPORTER PROTEIN ARGO-RELATED"/>
    <property type="match status" value="1"/>
</dbReference>
<evidence type="ECO:0000256" key="2">
    <source>
        <dbReference type="ARBA" id="ARBA00022475"/>
    </source>
</evidence>
<dbReference type="RefSeq" id="WP_263529165.1">
    <property type="nucleotide sequence ID" value="NZ_JAOVZB010000001.1"/>
</dbReference>
<comment type="caution">
    <text evidence="7">The sequence shown here is derived from an EMBL/GenBank/DDBJ whole genome shotgun (WGS) entry which is preliminary data.</text>
</comment>
<feature type="transmembrane region" description="Helical" evidence="6">
    <location>
        <begin position="154"/>
        <end position="175"/>
    </location>
</feature>
<keyword evidence="5 6" id="KW-0472">Membrane</keyword>
<evidence type="ECO:0000256" key="6">
    <source>
        <dbReference type="SAM" id="Phobius"/>
    </source>
</evidence>
<evidence type="ECO:0000256" key="3">
    <source>
        <dbReference type="ARBA" id="ARBA00022692"/>
    </source>
</evidence>
<gene>
    <name evidence="7" type="ORF">OFY17_02740</name>
</gene>
<dbReference type="Proteomes" id="UP001209713">
    <property type="component" value="Unassembled WGS sequence"/>
</dbReference>
<keyword evidence="8" id="KW-1185">Reference proteome</keyword>
<evidence type="ECO:0000313" key="8">
    <source>
        <dbReference type="Proteomes" id="UP001209713"/>
    </source>
</evidence>
<accession>A0ABT2YPH7</accession>
<protein>
    <submittedName>
        <fullName evidence="7">LysE family translocator</fullName>
    </submittedName>
</protein>